<dbReference type="RefSeq" id="WP_318656514.1">
    <property type="nucleotide sequence ID" value="NZ_VULO01000004.1"/>
</dbReference>
<comment type="caution">
    <text evidence="7">The sequence shown here is derived from an EMBL/GenBank/DDBJ whole genome shotgun (WGS) entry which is preliminary data.</text>
</comment>
<dbReference type="PANTHER" id="PTHR33317">
    <property type="entry name" value="POLYNUCLEOTIDYL TRANSFERASE, RIBONUCLEASE H-LIKE SUPERFAMILY PROTEIN"/>
    <property type="match status" value="1"/>
</dbReference>
<keyword evidence="3 5" id="KW-0540">Nuclease</keyword>
<sequence length="162" mass="17661">MRQGTRLGIDVGTVRIGVARSDPLGTVAIPLETVRTDRRGSDIRRIVHLVDEYNAIEVVVGLPRHLNGSEGVSAHMARTFAHRLKKRVGETRVCLVDERLSSGQAHNLLADAGVDSRRSRSIVDQVAAQIILNQALDLERLSGELPGEPVCLCTRGEEIPSE</sequence>
<dbReference type="PANTHER" id="PTHR33317:SF4">
    <property type="entry name" value="POLYNUCLEOTIDYL TRANSFERASE, RIBONUCLEASE H-LIKE SUPERFAMILY PROTEIN"/>
    <property type="match status" value="1"/>
</dbReference>
<dbReference type="InterPro" id="IPR012337">
    <property type="entry name" value="RNaseH-like_sf"/>
</dbReference>
<dbReference type="Gene3D" id="3.30.420.140">
    <property type="entry name" value="YqgF/RNase H-like domain"/>
    <property type="match status" value="1"/>
</dbReference>
<accession>A0A6N7VQC9</accession>
<evidence type="ECO:0000256" key="5">
    <source>
        <dbReference type="HAMAP-Rule" id="MF_00651"/>
    </source>
</evidence>
<keyword evidence="1 5" id="KW-0963">Cytoplasm</keyword>
<evidence type="ECO:0000256" key="2">
    <source>
        <dbReference type="ARBA" id="ARBA00022517"/>
    </source>
</evidence>
<dbReference type="GO" id="GO:0005829">
    <property type="term" value="C:cytosol"/>
    <property type="evidence" value="ECO:0007669"/>
    <property type="project" value="TreeGrafter"/>
</dbReference>
<name>A0A6N7VQC9_9ACTO</name>
<dbReference type="GO" id="GO:0000967">
    <property type="term" value="P:rRNA 5'-end processing"/>
    <property type="evidence" value="ECO:0007669"/>
    <property type="project" value="UniProtKB-UniRule"/>
</dbReference>
<comment type="subcellular location">
    <subcellularLocation>
        <location evidence="5">Cytoplasm</location>
    </subcellularLocation>
</comment>
<dbReference type="CDD" id="cd16964">
    <property type="entry name" value="YqgF"/>
    <property type="match status" value="1"/>
</dbReference>
<dbReference type="EC" id="3.1.-.-" evidence="5"/>
<feature type="domain" description="YqgF/RNase H-like" evidence="6">
    <location>
        <begin position="4"/>
        <end position="105"/>
    </location>
</feature>
<keyword evidence="2 5" id="KW-0690">Ribosome biogenesis</keyword>
<dbReference type="EMBL" id="VULO01000004">
    <property type="protein sequence ID" value="MSS83927.1"/>
    <property type="molecule type" value="Genomic_DNA"/>
</dbReference>
<dbReference type="Proteomes" id="UP000470875">
    <property type="component" value="Unassembled WGS sequence"/>
</dbReference>
<evidence type="ECO:0000256" key="4">
    <source>
        <dbReference type="ARBA" id="ARBA00022801"/>
    </source>
</evidence>
<dbReference type="Pfam" id="PF03652">
    <property type="entry name" value="RuvX"/>
    <property type="match status" value="1"/>
</dbReference>
<dbReference type="SUPFAM" id="SSF53098">
    <property type="entry name" value="Ribonuclease H-like"/>
    <property type="match status" value="1"/>
</dbReference>
<dbReference type="InterPro" id="IPR006641">
    <property type="entry name" value="YqgF/RNaseH-like_dom"/>
</dbReference>
<dbReference type="GO" id="GO:0004518">
    <property type="term" value="F:nuclease activity"/>
    <property type="evidence" value="ECO:0007669"/>
    <property type="project" value="UniProtKB-KW"/>
</dbReference>
<dbReference type="InterPro" id="IPR037027">
    <property type="entry name" value="YqgF/RNaseH-like_dom_sf"/>
</dbReference>
<organism evidence="7 8">
    <name type="scientific">Scrofimicrobium canadense</name>
    <dbReference type="NCBI Taxonomy" id="2652290"/>
    <lineage>
        <taxon>Bacteria</taxon>
        <taxon>Bacillati</taxon>
        <taxon>Actinomycetota</taxon>
        <taxon>Actinomycetes</taxon>
        <taxon>Actinomycetales</taxon>
        <taxon>Actinomycetaceae</taxon>
        <taxon>Scrofimicrobium</taxon>
    </lineage>
</organism>
<dbReference type="SMART" id="SM00732">
    <property type="entry name" value="YqgFc"/>
    <property type="match status" value="1"/>
</dbReference>
<evidence type="ECO:0000313" key="8">
    <source>
        <dbReference type="Proteomes" id="UP000470875"/>
    </source>
</evidence>
<evidence type="ECO:0000256" key="1">
    <source>
        <dbReference type="ARBA" id="ARBA00022490"/>
    </source>
</evidence>
<dbReference type="AlphaFoldDB" id="A0A6N7VQC9"/>
<evidence type="ECO:0000313" key="7">
    <source>
        <dbReference type="EMBL" id="MSS83927.1"/>
    </source>
</evidence>
<gene>
    <name evidence="7" type="primary">ruvX</name>
    <name evidence="7" type="ORF">FYJ24_03940</name>
</gene>
<dbReference type="InterPro" id="IPR005227">
    <property type="entry name" value="YqgF"/>
</dbReference>
<protein>
    <recommendedName>
        <fullName evidence="5">Putative pre-16S rRNA nuclease</fullName>
        <ecNumber evidence="5">3.1.-.-</ecNumber>
    </recommendedName>
</protein>
<keyword evidence="8" id="KW-1185">Reference proteome</keyword>
<dbReference type="GO" id="GO:0016788">
    <property type="term" value="F:hydrolase activity, acting on ester bonds"/>
    <property type="evidence" value="ECO:0007669"/>
    <property type="project" value="UniProtKB-UniRule"/>
</dbReference>
<proteinExistence type="inferred from homology"/>
<reference evidence="7 8" key="1">
    <citation type="submission" date="2019-08" db="EMBL/GenBank/DDBJ databases">
        <title>In-depth cultivation of the pig gut microbiome towards novel bacterial diversity and tailored functional studies.</title>
        <authorList>
            <person name="Wylensek D."/>
            <person name="Hitch T.C.A."/>
            <person name="Clavel T."/>
        </authorList>
    </citation>
    <scope>NUCLEOTIDE SEQUENCE [LARGE SCALE GENOMIC DNA]</scope>
    <source>
        <strain evidence="7 8">WB03_NA08</strain>
    </source>
</reference>
<comment type="similarity">
    <text evidence="5">Belongs to the YqgF HJR family.</text>
</comment>
<comment type="function">
    <text evidence="5">Could be a nuclease involved in processing of the 5'-end of pre-16S rRNA.</text>
</comment>
<evidence type="ECO:0000259" key="6">
    <source>
        <dbReference type="SMART" id="SM00732"/>
    </source>
</evidence>
<keyword evidence="4 5" id="KW-0378">Hydrolase</keyword>
<dbReference type="HAMAP" id="MF_00651">
    <property type="entry name" value="Nuclease_YqgF"/>
    <property type="match status" value="1"/>
</dbReference>
<dbReference type="NCBIfam" id="TIGR00250">
    <property type="entry name" value="RNAse_H_YqgF"/>
    <property type="match status" value="1"/>
</dbReference>
<evidence type="ECO:0000256" key="3">
    <source>
        <dbReference type="ARBA" id="ARBA00022722"/>
    </source>
</evidence>